<organism evidence="2 3">
    <name type="scientific">Sodiomyces alkalinus (strain CBS 110278 / VKM F-3762 / F11)</name>
    <name type="common">Alkaliphilic filamentous fungus</name>
    <dbReference type="NCBI Taxonomy" id="1314773"/>
    <lineage>
        <taxon>Eukaryota</taxon>
        <taxon>Fungi</taxon>
        <taxon>Dikarya</taxon>
        <taxon>Ascomycota</taxon>
        <taxon>Pezizomycotina</taxon>
        <taxon>Sordariomycetes</taxon>
        <taxon>Hypocreomycetidae</taxon>
        <taxon>Glomerellales</taxon>
        <taxon>Plectosphaerellaceae</taxon>
        <taxon>Sodiomyces</taxon>
    </lineage>
</organism>
<sequence>MPISEELCLSHRLTCTKWLPILDIPVDHDDDDDDDDDEATAVLPVPGPKKSPSVHGEKMALQQRRPDSLTQSL</sequence>
<keyword evidence="3" id="KW-1185">Reference proteome</keyword>
<dbReference type="AlphaFoldDB" id="A0A3N2PX37"/>
<evidence type="ECO:0000313" key="2">
    <source>
        <dbReference type="EMBL" id="ROT39090.1"/>
    </source>
</evidence>
<protein>
    <submittedName>
        <fullName evidence="2">Uncharacterized protein</fullName>
    </submittedName>
</protein>
<evidence type="ECO:0000313" key="3">
    <source>
        <dbReference type="Proteomes" id="UP000272025"/>
    </source>
</evidence>
<feature type="region of interest" description="Disordered" evidence="1">
    <location>
        <begin position="27"/>
        <end position="73"/>
    </location>
</feature>
<gene>
    <name evidence="2" type="ORF">SODALDRAFT_332518</name>
</gene>
<accession>A0A3N2PX37</accession>
<reference evidence="2 3" key="1">
    <citation type="journal article" date="2018" name="Mol. Ecol.">
        <title>The obligate alkalophilic soda-lake fungus Sodiomyces alkalinus has shifted to a protein diet.</title>
        <authorList>
            <person name="Grum-Grzhimaylo A.A."/>
            <person name="Falkoski D.L."/>
            <person name="van den Heuvel J."/>
            <person name="Valero-Jimenez C.A."/>
            <person name="Min B."/>
            <person name="Choi I.G."/>
            <person name="Lipzen A."/>
            <person name="Daum C.G."/>
            <person name="Aanen D.K."/>
            <person name="Tsang A."/>
            <person name="Henrissat B."/>
            <person name="Bilanenko E.N."/>
            <person name="de Vries R.P."/>
            <person name="van Kan J.A.L."/>
            <person name="Grigoriev I.V."/>
            <person name="Debets A.J.M."/>
        </authorList>
    </citation>
    <scope>NUCLEOTIDE SEQUENCE [LARGE SCALE GENOMIC DNA]</scope>
    <source>
        <strain evidence="2 3">F11</strain>
    </source>
</reference>
<proteinExistence type="predicted"/>
<evidence type="ECO:0000256" key="1">
    <source>
        <dbReference type="SAM" id="MobiDB-lite"/>
    </source>
</evidence>
<dbReference type="EMBL" id="ML119054">
    <property type="protein sequence ID" value="ROT39090.1"/>
    <property type="molecule type" value="Genomic_DNA"/>
</dbReference>
<feature type="compositionally biased region" description="Acidic residues" evidence="1">
    <location>
        <begin position="28"/>
        <end position="39"/>
    </location>
</feature>
<dbReference type="GeneID" id="39580217"/>
<name>A0A3N2PX37_SODAK</name>
<dbReference type="Proteomes" id="UP000272025">
    <property type="component" value="Unassembled WGS sequence"/>
</dbReference>
<dbReference type="RefSeq" id="XP_028466896.1">
    <property type="nucleotide sequence ID" value="XM_028611739.1"/>
</dbReference>